<keyword evidence="2" id="KW-0560">Oxidoreductase</keyword>
<dbReference type="PIRSF" id="PIRSF000126">
    <property type="entry name" value="11-beta-HSD1"/>
    <property type="match status" value="1"/>
</dbReference>
<reference evidence="6" key="1">
    <citation type="submission" date="2018-12" db="EMBL/GenBank/DDBJ databases">
        <title>Tengunoibacter tsumagoiensis gen. nov., sp. nov., Dictyobacter kobayashii sp. nov., D. alpinus sp. nov., and D. joshuensis sp. nov. and description of Dictyobacteraceae fam. nov. within the order Ktedonobacterales isolated from Tengu-no-mugimeshi.</title>
        <authorList>
            <person name="Wang C.M."/>
            <person name="Zheng Y."/>
            <person name="Sakai Y."/>
            <person name="Toyoda A."/>
            <person name="Minakuchi Y."/>
            <person name="Abe K."/>
            <person name="Yokota A."/>
            <person name="Yabe S."/>
        </authorList>
    </citation>
    <scope>NUCLEOTIDE SEQUENCE [LARGE SCALE GENOMIC DNA]</scope>
    <source>
        <strain evidence="6">Uno16</strain>
    </source>
</reference>
<evidence type="ECO:0000313" key="6">
    <source>
        <dbReference type="Proteomes" id="UP000287171"/>
    </source>
</evidence>
<dbReference type="AlphaFoldDB" id="A0A402B627"/>
<dbReference type="Pfam" id="PF00106">
    <property type="entry name" value="adh_short"/>
    <property type="match status" value="1"/>
</dbReference>
<dbReference type="OrthoDB" id="9803333at2"/>
<dbReference type="EMBL" id="BIFT01000001">
    <property type="protein sequence ID" value="GCE26806.1"/>
    <property type="molecule type" value="Genomic_DNA"/>
</dbReference>
<accession>A0A402B627</accession>
<protein>
    <submittedName>
        <fullName evidence="5">NAD(P)-dependent oxidoreductase</fullName>
    </submittedName>
</protein>
<name>A0A402B627_9CHLR</name>
<dbReference type="PROSITE" id="PS00061">
    <property type="entry name" value="ADH_SHORT"/>
    <property type="match status" value="1"/>
</dbReference>
<evidence type="ECO:0000259" key="4">
    <source>
        <dbReference type="SMART" id="SM00822"/>
    </source>
</evidence>
<dbReference type="RefSeq" id="WP_126627220.1">
    <property type="nucleotide sequence ID" value="NZ_BIFT01000001.1"/>
</dbReference>
<evidence type="ECO:0000256" key="3">
    <source>
        <dbReference type="RuleBase" id="RU000363"/>
    </source>
</evidence>
<sequence length="234" mass="25118">MLQDKVVVVTGASRGIGKAIAQAFCAQQARVVLVARSIGELEELEDSLLASGADVLAVPTDISQPTAIQELQREIRRHYGTIDILINNAAVAVLKPLVESSTTERAMMIDVNLHAMFDLTQTFLPEMIERHSGIIINISAAVARNGYPNLAVYSATKAAIITFGEALSKEVRRYGVQVYTICPHGVDTTLYRNLFGATGQDKLLTPEAIAQTVLKVVAGEGGIRSGQMLEVALS</sequence>
<dbReference type="PRINTS" id="PR00081">
    <property type="entry name" value="GDHRDH"/>
</dbReference>
<dbReference type="GO" id="GO:0016020">
    <property type="term" value="C:membrane"/>
    <property type="evidence" value="ECO:0007669"/>
    <property type="project" value="TreeGrafter"/>
</dbReference>
<comment type="similarity">
    <text evidence="1 3">Belongs to the short-chain dehydrogenases/reductases (SDR) family.</text>
</comment>
<dbReference type="SUPFAM" id="SSF51735">
    <property type="entry name" value="NAD(P)-binding Rossmann-fold domains"/>
    <property type="match status" value="1"/>
</dbReference>
<evidence type="ECO:0000313" key="5">
    <source>
        <dbReference type="EMBL" id="GCE26806.1"/>
    </source>
</evidence>
<dbReference type="PRINTS" id="PR00080">
    <property type="entry name" value="SDRFAMILY"/>
</dbReference>
<evidence type="ECO:0000256" key="1">
    <source>
        <dbReference type="ARBA" id="ARBA00006484"/>
    </source>
</evidence>
<dbReference type="InterPro" id="IPR057326">
    <property type="entry name" value="KR_dom"/>
</dbReference>
<dbReference type="PANTHER" id="PTHR44196">
    <property type="entry name" value="DEHYDROGENASE/REDUCTASE SDR FAMILY MEMBER 7B"/>
    <property type="match status" value="1"/>
</dbReference>
<dbReference type="GO" id="GO:0016491">
    <property type="term" value="F:oxidoreductase activity"/>
    <property type="evidence" value="ECO:0007669"/>
    <property type="project" value="UniProtKB-KW"/>
</dbReference>
<gene>
    <name evidence="5" type="ORF">KDA_22900</name>
</gene>
<dbReference type="Proteomes" id="UP000287171">
    <property type="component" value="Unassembled WGS sequence"/>
</dbReference>
<evidence type="ECO:0000256" key="2">
    <source>
        <dbReference type="ARBA" id="ARBA00023002"/>
    </source>
</evidence>
<feature type="domain" description="Ketoreductase" evidence="4">
    <location>
        <begin position="5"/>
        <end position="189"/>
    </location>
</feature>
<dbReference type="CDD" id="cd05233">
    <property type="entry name" value="SDR_c"/>
    <property type="match status" value="1"/>
</dbReference>
<organism evidence="5 6">
    <name type="scientific">Dictyobacter alpinus</name>
    <dbReference type="NCBI Taxonomy" id="2014873"/>
    <lineage>
        <taxon>Bacteria</taxon>
        <taxon>Bacillati</taxon>
        <taxon>Chloroflexota</taxon>
        <taxon>Ktedonobacteria</taxon>
        <taxon>Ktedonobacterales</taxon>
        <taxon>Dictyobacteraceae</taxon>
        <taxon>Dictyobacter</taxon>
    </lineage>
</organism>
<dbReference type="InterPro" id="IPR036291">
    <property type="entry name" value="NAD(P)-bd_dom_sf"/>
</dbReference>
<keyword evidence="6" id="KW-1185">Reference proteome</keyword>
<dbReference type="SMART" id="SM00822">
    <property type="entry name" value="PKS_KR"/>
    <property type="match status" value="1"/>
</dbReference>
<dbReference type="Gene3D" id="3.40.50.720">
    <property type="entry name" value="NAD(P)-binding Rossmann-like Domain"/>
    <property type="match status" value="1"/>
</dbReference>
<dbReference type="InterPro" id="IPR002347">
    <property type="entry name" value="SDR_fam"/>
</dbReference>
<dbReference type="InterPro" id="IPR020904">
    <property type="entry name" value="Sc_DH/Rdtase_CS"/>
</dbReference>
<dbReference type="PANTHER" id="PTHR44196:SF1">
    <property type="entry name" value="DEHYDROGENASE_REDUCTASE SDR FAMILY MEMBER 7B"/>
    <property type="match status" value="1"/>
</dbReference>
<proteinExistence type="inferred from homology"/>
<comment type="caution">
    <text evidence="5">The sequence shown here is derived from an EMBL/GenBank/DDBJ whole genome shotgun (WGS) entry which is preliminary data.</text>
</comment>